<dbReference type="InterPro" id="IPR017871">
    <property type="entry name" value="ABC_transporter-like_CS"/>
</dbReference>
<dbReference type="SUPFAM" id="SSF49785">
    <property type="entry name" value="Galactose-binding domain-like"/>
    <property type="match status" value="1"/>
</dbReference>
<evidence type="ECO:0000313" key="7">
    <source>
        <dbReference type="EMBL" id="UZJ23452.1"/>
    </source>
</evidence>
<proteinExistence type="inferred from homology"/>
<dbReference type="SUPFAM" id="SSF53474">
    <property type="entry name" value="alpha/beta-Hydrolases"/>
    <property type="match status" value="1"/>
</dbReference>
<dbReference type="PANTHER" id="PTHR43335">
    <property type="entry name" value="ABC TRANSPORTER, ATP-BINDING PROTEIN"/>
    <property type="match status" value="1"/>
</dbReference>
<name>A0ABY6NVN8_9NOCA</name>
<dbReference type="Gene3D" id="3.40.50.300">
    <property type="entry name" value="P-loop containing nucleotide triphosphate hydrolases"/>
    <property type="match status" value="1"/>
</dbReference>
<dbReference type="Pfam" id="PF02129">
    <property type="entry name" value="Peptidase_S15"/>
    <property type="match status" value="1"/>
</dbReference>
<protein>
    <submittedName>
        <fullName evidence="7">Alpha/beta fold hydrolase</fullName>
    </submittedName>
</protein>
<dbReference type="SMART" id="SM00382">
    <property type="entry name" value="AAA"/>
    <property type="match status" value="1"/>
</dbReference>
<dbReference type="Gene3D" id="2.60.120.260">
    <property type="entry name" value="Galactose-binding domain-like"/>
    <property type="match status" value="1"/>
</dbReference>
<dbReference type="Gene3D" id="3.40.50.1820">
    <property type="entry name" value="alpha/beta hydrolase"/>
    <property type="match status" value="1"/>
</dbReference>
<dbReference type="InterPro" id="IPR003439">
    <property type="entry name" value="ABC_transporter-like_ATP-bd"/>
</dbReference>
<keyword evidence="2" id="KW-0813">Transport</keyword>
<dbReference type="Pfam" id="PF00005">
    <property type="entry name" value="ABC_tran"/>
    <property type="match status" value="1"/>
</dbReference>
<evidence type="ECO:0000256" key="3">
    <source>
        <dbReference type="ARBA" id="ARBA00022741"/>
    </source>
</evidence>
<dbReference type="InterPro" id="IPR029058">
    <property type="entry name" value="AB_hydrolase_fold"/>
</dbReference>
<evidence type="ECO:0000256" key="1">
    <source>
        <dbReference type="ARBA" id="ARBA00005417"/>
    </source>
</evidence>
<dbReference type="InterPro" id="IPR013736">
    <property type="entry name" value="Xaa-Pro_dipept_C"/>
</dbReference>
<keyword evidence="3" id="KW-0547">Nucleotide-binding</keyword>
<dbReference type="InterPro" id="IPR008979">
    <property type="entry name" value="Galactose-bd-like_sf"/>
</dbReference>
<dbReference type="GO" id="GO:0016787">
    <property type="term" value="F:hydrolase activity"/>
    <property type="evidence" value="ECO:0007669"/>
    <property type="project" value="UniProtKB-KW"/>
</dbReference>
<dbReference type="InterPro" id="IPR027417">
    <property type="entry name" value="P-loop_NTPase"/>
</dbReference>
<dbReference type="RefSeq" id="WP_265381559.1">
    <property type="nucleotide sequence ID" value="NZ_CP110615.1"/>
</dbReference>
<gene>
    <name evidence="7" type="ORF">RHODO2019_09400</name>
</gene>
<accession>A0ABY6NVN8</accession>
<evidence type="ECO:0000259" key="6">
    <source>
        <dbReference type="PROSITE" id="PS50893"/>
    </source>
</evidence>
<evidence type="ECO:0000313" key="8">
    <source>
        <dbReference type="Proteomes" id="UP001164965"/>
    </source>
</evidence>
<organism evidence="7 8">
    <name type="scientific">Rhodococcus antarcticus</name>
    <dbReference type="NCBI Taxonomy" id="2987751"/>
    <lineage>
        <taxon>Bacteria</taxon>
        <taxon>Bacillati</taxon>
        <taxon>Actinomycetota</taxon>
        <taxon>Actinomycetes</taxon>
        <taxon>Mycobacteriales</taxon>
        <taxon>Nocardiaceae</taxon>
        <taxon>Rhodococcus</taxon>
    </lineage>
</organism>
<feature type="domain" description="ABC transporter" evidence="6">
    <location>
        <begin position="610"/>
        <end position="838"/>
    </location>
</feature>
<dbReference type="SUPFAM" id="SSF52540">
    <property type="entry name" value="P-loop containing nucleoside triphosphate hydrolases"/>
    <property type="match status" value="1"/>
</dbReference>
<keyword evidence="5" id="KW-0067">ATP-binding</keyword>
<sequence>MPSRLPRRFLALIVVLVVAVVGVVVAVAVQGSGSSTGAAAERRLTLDVPAAPGSADTVTLDATMYTPATTPAPAVLLAHGFGGSKDSVSAQARQLAADGFVVLAWSARGFGASTGQIGVNAPDAEVADGRALVDYLATQPEVQLDGPGDPRVGVAGASYGGALALSLAGTDPRIDADVAAITWNDLGQALLPDLAAAAPVDATTPAAGATGSDGVLKRSWAGIFFASGASAAGVCGRFTQQVCAGYLDASQSGRPSAALLALLRANSPTSTNAGVRAPTLLLQGEQDTLFGLDQADANARQIAAAGAPVTVSWFAGGHDAGGTNPDADAQVEAFLRFHLLGQGTDPGTGFRYEVAGSVSSRGQVRTRSVQAAAYPGLDGSATRTRTVQLDGASRPVLRPPGASPSAISTIPGLGSALGALASSGLGGLANLDIPGQVATFSTAPLTERFTVTGSPRVAITITDLTGGGEAVLFAKLYDVAADGTKTLPGGGVSAFRVTGLTAATPTTVEVTLPGIVRPVEAGHTLQLAVSTTDQAYAVPLTPAAFTLGLARDGLVLPVVDGTAATSSTVPLAPLLGIGALVLVVAGLALGLRLRRRGSDEVDPALVDTPLVVRGLAKSYADGFRAVDGVDLEVLHGQVLGLLGPNGAGKTTTLRMLMGLISPTEGEIRVFGHRISAGSPVLSRLGSFVEGSGFLPHLTGTANLELYWAATGRPHEDAHLEEALAIAGLGSAVERKVRSYSQGMRQRLAIAQAMLGLPDLLVLDEPTNGLDPPQIRAMRGVLRDYAATGRTVLVSSHLLSEVEQTCSHVVVMHKGKVVAAGTVADIVSADGRVVLRVSDPDRAVEVLRALDGVGEVSLAEPGDGSPSGAVQADLADVPAAEAVRVLVGAGFAVSAVAPRNRLEDVFLALVDNDTTGSGTRDE</sequence>
<dbReference type="EMBL" id="CP110615">
    <property type="protein sequence ID" value="UZJ23452.1"/>
    <property type="molecule type" value="Genomic_DNA"/>
</dbReference>
<evidence type="ECO:0000256" key="2">
    <source>
        <dbReference type="ARBA" id="ARBA00022448"/>
    </source>
</evidence>
<reference evidence="7" key="1">
    <citation type="submission" date="2022-10" db="EMBL/GenBank/DDBJ databases">
        <title>Rhodococcus sp.75.</title>
        <authorList>
            <person name="Sun M."/>
        </authorList>
    </citation>
    <scope>NUCLEOTIDE SEQUENCE</scope>
    <source>
        <strain evidence="7">75</strain>
    </source>
</reference>
<dbReference type="PROSITE" id="PS00211">
    <property type="entry name" value="ABC_TRANSPORTER_1"/>
    <property type="match status" value="1"/>
</dbReference>
<evidence type="ECO:0000256" key="5">
    <source>
        <dbReference type="ARBA" id="ARBA00022840"/>
    </source>
</evidence>
<dbReference type="PROSITE" id="PS50893">
    <property type="entry name" value="ABC_TRANSPORTER_2"/>
    <property type="match status" value="1"/>
</dbReference>
<dbReference type="Proteomes" id="UP001164965">
    <property type="component" value="Chromosome"/>
</dbReference>
<dbReference type="InterPro" id="IPR000383">
    <property type="entry name" value="Xaa-Pro-like_dom"/>
</dbReference>
<comment type="similarity">
    <text evidence="1">Belongs to the ABC transporter superfamily.</text>
</comment>
<dbReference type="PANTHER" id="PTHR43335:SF4">
    <property type="entry name" value="ABC TRANSPORTER, ATP-BINDING PROTEIN"/>
    <property type="match status" value="1"/>
</dbReference>
<keyword evidence="8" id="KW-1185">Reference proteome</keyword>
<dbReference type="InterPro" id="IPR003593">
    <property type="entry name" value="AAA+_ATPase"/>
</dbReference>
<evidence type="ECO:0000256" key="4">
    <source>
        <dbReference type="ARBA" id="ARBA00022801"/>
    </source>
</evidence>
<keyword evidence="4 7" id="KW-0378">Hydrolase</keyword>
<dbReference type="Pfam" id="PF08530">
    <property type="entry name" value="PepX_C"/>
    <property type="match status" value="1"/>
</dbReference>
<dbReference type="SMART" id="SM00939">
    <property type="entry name" value="PepX_C"/>
    <property type="match status" value="1"/>
</dbReference>